<evidence type="ECO:0000313" key="3">
    <source>
        <dbReference type="EMBL" id="KAL3417546.1"/>
    </source>
</evidence>
<reference evidence="3 4" key="1">
    <citation type="submission" date="2024-06" db="EMBL/GenBank/DDBJ databases">
        <title>Complete genome of Phlyctema vagabunda strain 19-DSS-EL-015.</title>
        <authorList>
            <person name="Fiorenzani C."/>
        </authorList>
    </citation>
    <scope>NUCLEOTIDE SEQUENCE [LARGE SCALE GENOMIC DNA]</scope>
    <source>
        <strain evidence="3 4">19-DSS-EL-015</strain>
    </source>
</reference>
<organism evidence="3 4">
    <name type="scientific">Phlyctema vagabunda</name>
    <dbReference type="NCBI Taxonomy" id="108571"/>
    <lineage>
        <taxon>Eukaryota</taxon>
        <taxon>Fungi</taxon>
        <taxon>Dikarya</taxon>
        <taxon>Ascomycota</taxon>
        <taxon>Pezizomycotina</taxon>
        <taxon>Leotiomycetes</taxon>
        <taxon>Helotiales</taxon>
        <taxon>Dermateaceae</taxon>
        <taxon>Phlyctema</taxon>
    </lineage>
</organism>
<dbReference type="InterPro" id="IPR036188">
    <property type="entry name" value="FAD/NAD-bd_sf"/>
</dbReference>
<feature type="region of interest" description="Disordered" evidence="1">
    <location>
        <begin position="1"/>
        <end position="63"/>
    </location>
</feature>
<evidence type="ECO:0000256" key="1">
    <source>
        <dbReference type="SAM" id="MobiDB-lite"/>
    </source>
</evidence>
<evidence type="ECO:0000313" key="4">
    <source>
        <dbReference type="Proteomes" id="UP001629113"/>
    </source>
</evidence>
<gene>
    <name evidence="3" type="ORF">PVAG01_10556</name>
</gene>
<dbReference type="PANTHER" id="PTHR13847:SF279">
    <property type="entry name" value="FAD DEPENDENT OXIDOREDUCTASE DOMAIN-CONTAINING PROTEIN-RELATED"/>
    <property type="match status" value="1"/>
</dbReference>
<name>A0ABR4P386_9HELO</name>
<dbReference type="PANTHER" id="PTHR13847">
    <property type="entry name" value="SARCOSINE DEHYDROGENASE-RELATED"/>
    <property type="match status" value="1"/>
</dbReference>
<dbReference type="InterPro" id="IPR006076">
    <property type="entry name" value="FAD-dep_OxRdtase"/>
</dbReference>
<feature type="domain" description="FAD dependent oxidoreductase" evidence="2">
    <location>
        <begin position="81"/>
        <end position="460"/>
    </location>
</feature>
<protein>
    <submittedName>
        <fullName evidence="3">FAD dependent oxidoreductase superfamily protein</fullName>
    </submittedName>
</protein>
<accession>A0ABR4P386</accession>
<comment type="caution">
    <text evidence="3">The sequence shown here is derived from an EMBL/GenBank/DDBJ whole genome shotgun (WGS) entry which is preliminary data.</text>
</comment>
<dbReference type="SUPFAM" id="SSF51905">
    <property type="entry name" value="FAD/NAD(P)-binding domain"/>
    <property type="match status" value="1"/>
</dbReference>
<dbReference type="Proteomes" id="UP001629113">
    <property type="component" value="Unassembled WGS sequence"/>
</dbReference>
<proteinExistence type="predicted"/>
<dbReference type="Gene3D" id="3.30.9.10">
    <property type="entry name" value="D-Amino Acid Oxidase, subunit A, domain 2"/>
    <property type="match status" value="1"/>
</dbReference>
<dbReference type="EMBL" id="JBFCZG010000010">
    <property type="protein sequence ID" value="KAL3417546.1"/>
    <property type="molecule type" value="Genomic_DNA"/>
</dbReference>
<dbReference type="Pfam" id="PF01266">
    <property type="entry name" value="DAO"/>
    <property type="match status" value="1"/>
</dbReference>
<feature type="compositionally biased region" description="Low complexity" evidence="1">
    <location>
        <begin position="13"/>
        <end position="23"/>
    </location>
</feature>
<evidence type="ECO:0000259" key="2">
    <source>
        <dbReference type="Pfam" id="PF01266"/>
    </source>
</evidence>
<dbReference type="Gene3D" id="3.50.50.60">
    <property type="entry name" value="FAD/NAD(P)-binding domain"/>
    <property type="match status" value="1"/>
</dbReference>
<keyword evidence="4" id="KW-1185">Reference proteome</keyword>
<sequence>MAPSATGHASPVHSNGNGNNHGHSNGHRHASSQPRFNGDGHFSSGPRTMLPVEHPTDSFWHTQPHELNDQRTTECLPEHSDIVIIGAGYAGVATAYNLVKNPASPSNLSITILEARHACSGATGRNGGHLRPDLYGHIPTYIKRFGLDAGAELAEFEIAHVQAIKKLVADEKIDCDFTLTRTCDVWTNQAAADKAKAVYDMMVAFGLSYMDDVDFTMGPSAEGLSGIKDAKACATYTAGTLWPYKFIMHLLTSAISTGKVNLQTHTPATEITASSSGGYNIQTSRGFIHARTVIHANNAYVSGLLPEYQASIIPCKGICCRITVPKNSTAPLVQSSYIVRTTDGKGLDYLIPRSDGSIVVGGASQTFKPSREQWYDNVDDSVLIQDAEGYYDEYMQRTFRGWDESGAKIDKIWTGVMGYSYDSAAHVGTVPSRDGQYILAGFNGHGMPLIWLAAKGIADMVLTGKSYETAGLPRVMKTSSDRIQAALNGREGGDILFTPQS</sequence>